<dbReference type="EMBL" id="KE546988">
    <property type="protein sequence ID" value="EPY53713.1"/>
    <property type="molecule type" value="Genomic_DNA"/>
</dbReference>
<dbReference type="OrthoDB" id="416786at2759"/>
<keyword evidence="2" id="KW-1185">Reference proteome</keyword>
<dbReference type="RefSeq" id="XP_013021167.1">
    <property type="nucleotide sequence ID" value="XM_013165713.1"/>
</dbReference>
<name>S9W172_SCHCR</name>
<evidence type="ECO:0000313" key="1">
    <source>
        <dbReference type="EMBL" id="EPY53713.1"/>
    </source>
</evidence>
<gene>
    <name evidence="1" type="ORF">SPOG_03054</name>
</gene>
<dbReference type="STRING" id="653667.S9W172"/>
<sequence>MADREAKGQAMGYALSEYASETLCYRGKGRETPNVYTILPGFILANYGEILPGDFFWICFNMFTNE</sequence>
<dbReference type="HOGENOM" id="CLU_2832623_0_0_1"/>
<reference evidence="1 2" key="1">
    <citation type="journal article" date="2011" name="Science">
        <title>Comparative functional genomics of the fission yeasts.</title>
        <authorList>
            <person name="Rhind N."/>
            <person name="Chen Z."/>
            <person name="Yassour M."/>
            <person name="Thompson D.A."/>
            <person name="Haas B.J."/>
            <person name="Habib N."/>
            <person name="Wapinski I."/>
            <person name="Roy S."/>
            <person name="Lin M.F."/>
            <person name="Heiman D.I."/>
            <person name="Young S.K."/>
            <person name="Furuya K."/>
            <person name="Guo Y."/>
            <person name="Pidoux A."/>
            <person name="Chen H.M."/>
            <person name="Robbertse B."/>
            <person name="Goldberg J.M."/>
            <person name="Aoki K."/>
            <person name="Bayne E.H."/>
            <person name="Berlin A.M."/>
            <person name="Desjardins C.A."/>
            <person name="Dobbs E."/>
            <person name="Dukaj L."/>
            <person name="Fan L."/>
            <person name="FitzGerald M.G."/>
            <person name="French C."/>
            <person name="Gujja S."/>
            <person name="Hansen K."/>
            <person name="Keifenheim D."/>
            <person name="Levin J.Z."/>
            <person name="Mosher R.A."/>
            <person name="Mueller C.A."/>
            <person name="Pfiffner J."/>
            <person name="Priest M."/>
            <person name="Russ C."/>
            <person name="Smialowska A."/>
            <person name="Swoboda P."/>
            <person name="Sykes S.M."/>
            <person name="Vaughn M."/>
            <person name="Vengrova S."/>
            <person name="Yoder R."/>
            <person name="Zeng Q."/>
            <person name="Allshire R."/>
            <person name="Baulcombe D."/>
            <person name="Birren B.W."/>
            <person name="Brown W."/>
            <person name="Ekwall K."/>
            <person name="Kellis M."/>
            <person name="Leatherwood J."/>
            <person name="Levin H."/>
            <person name="Margalit H."/>
            <person name="Martienssen R."/>
            <person name="Nieduszynski C.A."/>
            <person name="Spatafora J.W."/>
            <person name="Friedman N."/>
            <person name="Dalgaard J.Z."/>
            <person name="Baumann P."/>
            <person name="Niki H."/>
            <person name="Regev A."/>
            <person name="Nusbaum C."/>
        </authorList>
    </citation>
    <scope>NUCLEOTIDE SEQUENCE [LARGE SCALE GENOMIC DNA]</scope>
    <source>
        <strain evidence="2">OY26 / ATCC MYA-4695 / CBS 11777 / NBRC 106824 / NRRL Y48691</strain>
    </source>
</reference>
<protein>
    <submittedName>
        <fullName evidence="1">Uncharacterized protein</fullName>
    </submittedName>
</protein>
<dbReference type="AlphaFoldDB" id="S9W172"/>
<dbReference type="GeneID" id="25037373"/>
<accession>S9W172</accession>
<organism evidence="1 2">
    <name type="scientific">Schizosaccharomyces cryophilus (strain OY26 / ATCC MYA-4695 / CBS 11777 / NBRC 106824 / NRRL Y48691)</name>
    <name type="common">Fission yeast</name>
    <dbReference type="NCBI Taxonomy" id="653667"/>
    <lineage>
        <taxon>Eukaryota</taxon>
        <taxon>Fungi</taxon>
        <taxon>Dikarya</taxon>
        <taxon>Ascomycota</taxon>
        <taxon>Taphrinomycotina</taxon>
        <taxon>Schizosaccharomycetes</taxon>
        <taxon>Schizosaccharomycetales</taxon>
        <taxon>Schizosaccharomycetaceae</taxon>
        <taxon>Schizosaccharomyces</taxon>
    </lineage>
</organism>
<evidence type="ECO:0000313" key="2">
    <source>
        <dbReference type="Proteomes" id="UP000015464"/>
    </source>
</evidence>
<dbReference type="Proteomes" id="UP000015464">
    <property type="component" value="Unassembled WGS sequence"/>
</dbReference>
<dbReference type="eggNOG" id="KOG1178">
    <property type="taxonomic scope" value="Eukaryota"/>
</dbReference>
<proteinExistence type="predicted"/>